<feature type="signal peptide" evidence="1">
    <location>
        <begin position="1"/>
        <end position="19"/>
    </location>
</feature>
<comment type="caution">
    <text evidence="2">The sequence shown here is derived from an EMBL/GenBank/DDBJ whole genome shotgun (WGS) entry which is preliminary data.</text>
</comment>
<evidence type="ECO:0000313" key="3">
    <source>
        <dbReference type="Proteomes" id="UP000269001"/>
    </source>
</evidence>
<sequence length="132" mass="15591">MKYKCLFIFVILGSVNVYAEEDFFCFYNGKKAILLIPKNYPDISEVKYYPYLKSINLSKVIKTEYGDDGGENPEIYYTMNEIVNKKNTGSYTFMSQGYVVYNVTYLNFRTKKQTAFLRLYDYEIKLKNINCL</sequence>
<protein>
    <submittedName>
        <fullName evidence="2">Uncharacterized protein</fullName>
    </submittedName>
</protein>
<dbReference type="EMBL" id="RAXU01000012">
    <property type="protein sequence ID" value="RKG32957.1"/>
    <property type="molecule type" value="Genomic_DNA"/>
</dbReference>
<evidence type="ECO:0000256" key="1">
    <source>
        <dbReference type="SAM" id="SignalP"/>
    </source>
</evidence>
<accession>A0A3A8EDJ3</accession>
<reference evidence="2 3" key="1">
    <citation type="submission" date="2018-09" db="EMBL/GenBank/DDBJ databases">
        <title>The draft genome of Acinetobacter spp. strains.</title>
        <authorList>
            <person name="Qin J."/>
            <person name="Feng Y."/>
            <person name="Zong Z."/>
        </authorList>
    </citation>
    <scope>NUCLEOTIDE SEQUENCE [LARGE SCALE GENOMIC DNA]</scope>
    <source>
        <strain evidence="2 3">WCHAc060096</strain>
    </source>
</reference>
<dbReference type="Proteomes" id="UP000269001">
    <property type="component" value="Unassembled WGS sequence"/>
</dbReference>
<organism evidence="2 3">
    <name type="scientific">Acinetobacter guerrae</name>
    <dbReference type="NCBI Taxonomy" id="1843371"/>
    <lineage>
        <taxon>Bacteria</taxon>
        <taxon>Pseudomonadati</taxon>
        <taxon>Pseudomonadota</taxon>
        <taxon>Gammaproteobacteria</taxon>
        <taxon>Moraxellales</taxon>
        <taxon>Moraxellaceae</taxon>
        <taxon>Acinetobacter</taxon>
    </lineage>
</organism>
<name>A0A3A8EDJ3_9GAMM</name>
<gene>
    <name evidence="2" type="ORF">D7V21_10815</name>
</gene>
<evidence type="ECO:0000313" key="2">
    <source>
        <dbReference type="EMBL" id="RKG32957.1"/>
    </source>
</evidence>
<keyword evidence="1" id="KW-0732">Signal</keyword>
<feature type="chain" id="PRO_5017457019" evidence="1">
    <location>
        <begin position="20"/>
        <end position="132"/>
    </location>
</feature>
<dbReference type="AlphaFoldDB" id="A0A3A8EDJ3"/>
<keyword evidence="3" id="KW-1185">Reference proteome</keyword>
<proteinExistence type="predicted"/>